<evidence type="ECO:0000259" key="1">
    <source>
        <dbReference type="PROSITE" id="PS50112"/>
    </source>
</evidence>
<dbReference type="InterPro" id="IPR013767">
    <property type="entry name" value="PAS_fold"/>
</dbReference>
<dbReference type="InterPro" id="IPR003018">
    <property type="entry name" value="GAF"/>
</dbReference>
<dbReference type="InterPro" id="IPR000160">
    <property type="entry name" value="GGDEF_dom"/>
</dbReference>
<keyword evidence="5" id="KW-1185">Reference proteome</keyword>
<dbReference type="NCBIfam" id="TIGR00254">
    <property type="entry name" value="GGDEF"/>
    <property type="match status" value="1"/>
</dbReference>
<dbReference type="GO" id="GO:0052621">
    <property type="term" value="F:diguanylate cyclase activity"/>
    <property type="evidence" value="ECO:0007669"/>
    <property type="project" value="UniProtKB-EC"/>
</dbReference>
<gene>
    <name evidence="4" type="ORF">ACFO6X_14665</name>
</gene>
<dbReference type="Gene3D" id="3.30.450.40">
    <property type="match status" value="1"/>
</dbReference>
<dbReference type="PANTHER" id="PTHR46663">
    <property type="entry name" value="DIGUANYLATE CYCLASE DGCT-RELATED"/>
    <property type="match status" value="1"/>
</dbReference>
<feature type="domain" description="PAS" evidence="1">
    <location>
        <begin position="537"/>
        <end position="607"/>
    </location>
</feature>
<dbReference type="PROSITE" id="PS50113">
    <property type="entry name" value="PAC"/>
    <property type="match status" value="1"/>
</dbReference>
<dbReference type="PROSITE" id="PS50112">
    <property type="entry name" value="PAS"/>
    <property type="match status" value="1"/>
</dbReference>
<dbReference type="RefSeq" id="WP_382434452.1">
    <property type="nucleotide sequence ID" value="NZ_JBHSHJ010000015.1"/>
</dbReference>
<keyword evidence="4" id="KW-0548">Nucleotidyltransferase</keyword>
<dbReference type="SMART" id="SM00086">
    <property type="entry name" value="PAC"/>
    <property type="match status" value="1"/>
</dbReference>
<dbReference type="InterPro" id="IPR015168">
    <property type="entry name" value="SsuA/THI5"/>
</dbReference>
<dbReference type="InterPro" id="IPR029787">
    <property type="entry name" value="Nucleotide_cyclase"/>
</dbReference>
<dbReference type="SMART" id="SM00065">
    <property type="entry name" value="GAF"/>
    <property type="match status" value="1"/>
</dbReference>
<sequence>MLPHCLQTLGLWLLISPLLLFISVSARAQDRVTLQLKWEHAFQFAGYYAALEQGYYRDAGFEVTLAAGKPGVDVVGQVVSGKAEFGVGTSSLLLARAAGKPVVVLAAIFQHSPLVLIARGNAPGQSVHDLAGKRVMLEPQSEELQAYLRQSGLAPSEYAKLPHSFQVQDLIDGKVDAISAYLSNEVFLLRQAGVPHQIYTPRSVGIDFYGDNLFTSDRLLREQPERVAAFVAASLRGWRYALDHPETINAWIRQTYPGLHTPEFLAFEAEQTRALVRADLVELGYMHPGRWRYIADTYASLGLLPAGIPLEGFLYQPQDGRGTHLPYEWIVGAVLVMGLGGGMTLYVWRTNRRLWGVLQQSRCQAQREQARSQVLEMLAHDAPLNDILYAIVRSVEAERPAMLCSILLLTPDGMHLTNGASPSLPDFYLAAIEGLTIGPAVGSCGTAAWGAHRVVVEDIQSHPYWTPYRALAERAGLRACWSQPVCAANGQVLGTFGMYFDTVQAPGAEEIALIEAVAHLAAIAIERARSQEALRISEERHRLLADHASDVIWTMNLEGRFTYVSPSVEKLRGYTVAEVMAQGIDEALTAESAVAAKAALHAAIEAVMHGQSFPELRQELEQPCKDGSTVWTEVTTSGIYSPSGEFIGILGVTRDISERKRNEQRIAYMARHDPLTDLPNRMLLEDRLRQALLASRRHHHQLAVMFLDLDKFKPVNDQYGHAVGDLLLRVAAQRMQTQVRAADTVARIGGDEFVVLLPIVQSTAAALQVAEKIRVALSQPFDLQGVVVSISASIGVALCPDHGGSDVELLRHADAAMYQAKQQNASGVALFTV</sequence>
<dbReference type="Pfam" id="PF00990">
    <property type="entry name" value="GGDEF"/>
    <property type="match status" value="1"/>
</dbReference>
<dbReference type="SUPFAM" id="SSF53850">
    <property type="entry name" value="Periplasmic binding protein-like II"/>
    <property type="match status" value="1"/>
</dbReference>
<dbReference type="PROSITE" id="PS50887">
    <property type="entry name" value="GGDEF"/>
    <property type="match status" value="1"/>
</dbReference>
<dbReference type="SMART" id="SM00091">
    <property type="entry name" value="PAS"/>
    <property type="match status" value="1"/>
</dbReference>
<protein>
    <submittedName>
        <fullName evidence="4">Diguanylate cyclase domain-containing protein</fullName>
        <ecNumber evidence="4">2.7.7.65</ecNumber>
    </submittedName>
</protein>
<accession>A0ABV9QHH4</accession>
<evidence type="ECO:0000259" key="2">
    <source>
        <dbReference type="PROSITE" id="PS50113"/>
    </source>
</evidence>
<dbReference type="PANTHER" id="PTHR46663:SF3">
    <property type="entry name" value="SLL0267 PROTEIN"/>
    <property type="match status" value="1"/>
</dbReference>
<dbReference type="InterPro" id="IPR001610">
    <property type="entry name" value="PAC"/>
</dbReference>
<dbReference type="InterPro" id="IPR000700">
    <property type="entry name" value="PAS-assoc_C"/>
</dbReference>
<dbReference type="Pfam" id="PF09084">
    <property type="entry name" value="NMT1"/>
    <property type="match status" value="1"/>
</dbReference>
<reference evidence="5" key="1">
    <citation type="journal article" date="2019" name="Int. J. Syst. Evol. Microbiol.">
        <title>The Global Catalogue of Microorganisms (GCM) 10K type strain sequencing project: providing services to taxonomists for standard genome sequencing and annotation.</title>
        <authorList>
            <consortium name="The Broad Institute Genomics Platform"/>
            <consortium name="The Broad Institute Genome Sequencing Center for Infectious Disease"/>
            <person name="Wu L."/>
            <person name="Ma J."/>
        </authorList>
    </citation>
    <scope>NUCLEOTIDE SEQUENCE [LARGE SCALE GENOMIC DNA]</scope>
    <source>
        <strain evidence="5">CCUG 49452</strain>
    </source>
</reference>
<name>A0ABV9QHH4_9BURK</name>
<dbReference type="InterPro" id="IPR000014">
    <property type="entry name" value="PAS"/>
</dbReference>
<dbReference type="Pfam" id="PF13185">
    <property type="entry name" value="GAF_2"/>
    <property type="match status" value="1"/>
</dbReference>
<dbReference type="SMART" id="SM00267">
    <property type="entry name" value="GGDEF"/>
    <property type="match status" value="1"/>
</dbReference>
<dbReference type="Proteomes" id="UP001596001">
    <property type="component" value="Unassembled WGS sequence"/>
</dbReference>
<organism evidence="4 5">
    <name type="scientific">Giesbergeria sinuosa</name>
    <dbReference type="NCBI Taxonomy" id="80883"/>
    <lineage>
        <taxon>Bacteria</taxon>
        <taxon>Pseudomonadati</taxon>
        <taxon>Pseudomonadota</taxon>
        <taxon>Betaproteobacteria</taxon>
        <taxon>Burkholderiales</taxon>
        <taxon>Comamonadaceae</taxon>
        <taxon>Giesbergeria</taxon>
    </lineage>
</organism>
<evidence type="ECO:0000313" key="4">
    <source>
        <dbReference type="EMBL" id="MFC4790224.1"/>
    </source>
</evidence>
<dbReference type="NCBIfam" id="TIGR00229">
    <property type="entry name" value="sensory_box"/>
    <property type="match status" value="1"/>
</dbReference>
<feature type="domain" description="PAC" evidence="2">
    <location>
        <begin position="614"/>
        <end position="668"/>
    </location>
</feature>
<dbReference type="Gene3D" id="3.30.70.270">
    <property type="match status" value="1"/>
</dbReference>
<dbReference type="SUPFAM" id="SSF55785">
    <property type="entry name" value="PYP-like sensor domain (PAS domain)"/>
    <property type="match status" value="1"/>
</dbReference>
<dbReference type="CDD" id="cd01949">
    <property type="entry name" value="GGDEF"/>
    <property type="match status" value="1"/>
</dbReference>
<dbReference type="InterPro" id="IPR035965">
    <property type="entry name" value="PAS-like_dom_sf"/>
</dbReference>
<dbReference type="SUPFAM" id="SSF55073">
    <property type="entry name" value="Nucleotide cyclase"/>
    <property type="match status" value="1"/>
</dbReference>
<dbReference type="CDD" id="cd00130">
    <property type="entry name" value="PAS"/>
    <property type="match status" value="1"/>
</dbReference>
<dbReference type="EC" id="2.7.7.65" evidence="4"/>
<dbReference type="Gene3D" id="3.40.190.10">
    <property type="entry name" value="Periplasmic binding protein-like II"/>
    <property type="match status" value="2"/>
</dbReference>
<dbReference type="Gene3D" id="3.30.450.20">
    <property type="entry name" value="PAS domain"/>
    <property type="match status" value="1"/>
</dbReference>
<dbReference type="Pfam" id="PF00989">
    <property type="entry name" value="PAS"/>
    <property type="match status" value="1"/>
</dbReference>
<dbReference type="InterPro" id="IPR043128">
    <property type="entry name" value="Rev_trsase/Diguanyl_cyclase"/>
</dbReference>
<dbReference type="InterPro" id="IPR052163">
    <property type="entry name" value="DGC-Regulatory_Protein"/>
</dbReference>
<evidence type="ECO:0000259" key="3">
    <source>
        <dbReference type="PROSITE" id="PS50887"/>
    </source>
</evidence>
<dbReference type="InterPro" id="IPR029016">
    <property type="entry name" value="GAF-like_dom_sf"/>
</dbReference>
<keyword evidence="4" id="KW-0808">Transferase</keyword>
<feature type="domain" description="GGDEF" evidence="3">
    <location>
        <begin position="700"/>
        <end position="833"/>
    </location>
</feature>
<comment type="caution">
    <text evidence="4">The sequence shown here is derived from an EMBL/GenBank/DDBJ whole genome shotgun (WGS) entry which is preliminary data.</text>
</comment>
<dbReference type="SUPFAM" id="SSF55781">
    <property type="entry name" value="GAF domain-like"/>
    <property type="match status" value="1"/>
</dbReference>
<proteinExistence type="predicted"/>
<evidence type="ECO:0000313" key="5">
    <source>
        <dbReference type="Proteomes" id="UP001596001"/>
    </source>
</evidence>
<dbReference type="EMBL" id="JBHSHJ010000015">
    <property type="protein sequence ID" value="MFC4790224.1"/>
    <property type="molecule type" value="Genomic_DNA"/>
</dbReference>